<dbReference type="CDD" id="cd07521">
    <property type="entry name" value="HAD_FCP1-like"/>
    <property type="match status" value="1"/>
</dbReference>
<dbReference type="InterPro" id="IPR050365">
    <property type="entry name" value="TIM50"/>
</dbReference>
<dbReference type="Proteomes" id="UP000187209">
    <property type="component" value="Unassembled WGS sequence"/>
</dbReference>
<dbReference type="AlphaFoldDB" id="A0A1R2B7R0"/>
<comment type="subunit">
    <text evidence="1">Component of the TIM23 complex.</text>
</comment>
<keyword evidence="1" id="KW-0809">Transit peptide</keyword>
<comment type="subcellular location">
    <subcellularLocation>
        <location evidence="1">Mitochondrion inner membrane</location>
        <topology evidence="1">Single-pass membrane protein</topology>
    </subcellularLocation>
</comment>
<dbReference type="EMBL" id="MPUH01000870">
    <property type="protein sequence ID" value="OMJ72833.1"/>
    <property type="molecule type" value="Genomic_DNA"/>
</dbReference>
<keyword evidence="1" id="KW-0811">Translocation</keyword>
<comment type="similarity">
    <text evidence="1">Belongs to the TIM50 family.</text>
</comment>
<evidence type="ECO:0000256" key="1">
    <source>
        <dbReference type="RuleBase" id="RU365079"/>
    </source>
</evidence>
<dbReference type="Pfam" id="PF03031">
    <property type="entry name" value="NIF"/>
    <property type="match status" value="1"/>
</dbReference>
<dbReference type="SUPFAM" id="SSF56784">
    <property type="entry name" value="HAD-like"/>
    <property type="match status" value="1"/>
</dbReference>
<dbReference type="FunFam" id="3.40.50.1000:FF:000184">
    <property type="entry name" value="Uncharacterized protein"/>
    <property type="match status" value="1"/>
</dbReference>
<dbReference type="SMART" id="SM00577">
    <property type="entry name" value="CPDc"/>
    <property type="match status" value="1"/>
</dbReference>
<keyword evidence="1" id="KW-0653">Protein transport</keyword>
<dbReference type="PANTHER" id="PTHR12210">
    <property type="entry name" value="DULLARD PROTEIN PHOSPHATASE"/>
    <property type="match status" value="1"/>
</dbReference>
<dbReference type="Gene3D" id="3.40.50.1000">
    <property type="entry name" value="HAD superfamily/HAD-like"/>
    <property type="match status" value="1"/>
</dbReference>
<proteinExistence type="inferred from homology"/>
<evidence type="ECO:0000313" key="3">
    <source>
        <dbReference type="EMBL" id="OMJ72833.1"/>
    </source>
</evidence>
<reference evidence="3 4" key="1">
    <citation type="submission" date="2016-11" db="EMBL/GenBank/DDBJ databases">
        <title>The macronuclear genome of Stentor coeruleus: a giant cell with tiny introns.</title>
        <authorList>
            <person name="Slabodnick M."/>
            <person name="Ruby J.G."/>
            <person name="Reiff S.B."/>
            <person name="Swart E.C."/>
            <person name="Gosai S."/>
            <person name="Prabakaran S."/>
            <person name="Witkowska E."/>
            <person name="Larue G.E."/>
            <person name="Fisher S."/>
            <person name="Freeman R.M."/>
            <person name="Gunawardena J."/>
            <person name="Chu W."/>
            <person name="Stover N.A."/>
            <person name="Gregory B.D."/>
            <person name="Nowacki M."/>
            <person name="Derisi J."/>
            <person name="Roy S.W."/>
            <person name="Marshall W.F."/>
            <person name="Sood P."/>
        </authorList>
    </citation>
    <scope>NUCLEOTIDE SEQUENCE [LARGE SCALE GENOMIC DNA]</scope>
    <source>
        <strain evidence="3">WM001</strain>
    </source>
</reference>
<organism evidence="3 4">
    <name type="scientific">Stentor coeruleus</name>
    <dbReference type="NCBI Taxonomy" id="5963"/>
    <lineage>
        <taxon>Eukaryota</taxon>
        <taxon>Sar</taxon>
        <taxon>Alveolata</taxon>
        <taxon>Ciliophora</taxon>
        <taxon>Postciliodesmatophora</taxon>
        <taxon>Heterotrichea</taxon>
        <taxon>Heterotrichida</taxon>
        <taxon>Stentoridae</taxon>
        <taxon>Stentor</taxon>
    </lineage>
</organism>
<dbReference type="GO" id="GO:0005744">
    <property type="term" value="C:TIM23 mitochondrial import inner membrane translocase complex"/>
    <property type="evidence" value="ECO:0007669"/>
    <property type="project" value="UniProtKB-UniRule"/>
</dbReference>
<keyword evidence="1" id="KW-0496">Mitochondrion</keyword>
<accession>A0A1R2B7R0</accession>
<dbReference type="GO" id="GO:0015031">
    <property type="term" value="P:protein transport"/>
    <property type="evidence" value="ECO:0007669"/>
    <property type="project" value="UniProtKB-KW"/>
</dbReference>
<evidence type="ECO:0000259" key="2">
    <source>
        <dbReference type="PROSITE" id="PS50969"/>
    </source>
</evidence>
<keyword evidence="4" id="KW-1185">Reference proteome</keyword>
<dbReference type="InterPro" id="IPR004274">
    <property type="entry name" value="FCP1_dom"/>
</dbReference>
<protein>
    <recommendedName>
        <fullName evidence="1">Mitochondrial import inner membrane translocase subunit TIM50</fullName>
    </recommendedName>
</protein>
<dbReference type="PROSITE" id="PS50969">
    <property type="entry name" value="FCP1"/>
    <property type="match status" value="1"/>
</dbReference>
<gene>
    <name evidence="3" type="ORF">SteCoe_28636</name>
</gene>
<comment type="function">
    <text evidence="1">Essential component of the TIM23 complex, a complex that mediates the translocation of transit peptide-containing proteins across the mitochondrial inner membrane.</text>
</comment>
<sequence>MPSRNLKNNLKKELLNPEIVSTLNQMDEILTKFTSGFALKYIEHAVYLSTLNAIIKDIEYYYLAISSSLIILELSEHIKNTEEHKNSIQKNSKSLHNFIIKSTLNCSKTIKPNHSIIVLIQNILNTQKILVKYLKAESSKIYTYKIQILTKILQMMSQTPFLLSLTALRNLIEKNLTSNIFPNYTAGSAPYLPNYGNIKYTLVLDLDETLVHKHNEQFLIRPGAIEFIQTMKDYFELVIFTAATPMYADYGLKIIDPNNHIKLRLCRDKVNANYNDLYKDLSLLGRDLDKVIIVDNLAENFRFQPKNGICIQTWIGDQMDRRLFELASELEKVAISSKAVQDVIPLLPKFNN</sequence>
<keyword evidence="1" id="KW-0813">Transport</keyword>
<dbReference type="OrthoDB" id="277011at2759"/>
<evidence type="ECO:0000313" key="4">
    <source>
        <dbReference type="Proteomes" id="UP000187209"/>
    </source>
</evidence>
<name>A0A1R2B7R0_9CILI</name>
<feature type="domain" description="FCP1 homology" evidence="2">
    <location>
        <begin position="195"/>
        <end position="333"/>
    </location>
</feature>
<dbReference type="InterPro" id="IPR036412">
    <property type="entry name" value="HAD-like_sf"/>
</dbReference>
<dbReference type="InterPro" id="IPR023214">
    <property type="entry name" value="HAD_sf"/>
</dbReference>
<comment type="caution">
    <text evidence="3">The sequence shown here is derived from an EMBL/GenBank/DDBJ whole genome shotgun (WGS) entry which is preliminary data.</text>
</comment>